<keyword evidence="1" id="KW-1133">Transmembrane helix</keyword>
<reference evidence="2 3" key="1">
    <citation type="submission" date="2019-03" db="EMBL/GenBank/DDBJ databases">
        <title>Three New Species of Nocardioides, Nocardioides euryhalodurans sp. nov., Nocardioides seonyuensis sp. nov. and Nocardioides eburneoflavus sp. nov. Iolated from Soil.</title>
        <authorList>
            <person name="Roh S.G."/>
            <person name="Lee C."/>
            <person name="Kim M.-K."/>
            <person name="Kim S.B."/>
        </authorList>
    </citation>
    <scope>NUCLEOTIDE SEQUENCE [LARGE SCALE GENOMIC DNA]</scope>
    <source>
        <strain evidence="2 3">MMS17-SY207-3</strain>
    </source>
</reference>
<evidence type="ECO:0008006" key="4">
    <source>
        <dbReference type="Google" id="ProtNLM"/>
    </source>
</evidence>
<name>A0A4P7IIG0_9ACTN</name>
<evidence type="ECO:0000313" key="2">
    <source>
        <dbReference type="EMBL" id="QBX56480.1"/>
    </source>
</evidence>
<feature type="transmembrane region" description="Helical" evidence="1">
    <location>
        <begin position="20"/>
        <end position="40"/>
    </location>
</feature>
<gene>
    <name evidence="2" type="ORF">EXE58_14070</name>
</gene>
<dbReference type="OrthoDB" id="3827717at2"/>
<keyword evidence="3" id="KW-1185">Reference proteome</keyword>
<protein>
    <recommendedName>
        <fullName evidence="4">Integral membrane protein</fullName>
    </recommendedName>
</protein>
<dbReference type="EMBL" id="CP038436">
    <property type="protein sequence ID" value="QBX56480.1"/>
    <property type="molecule type" value="Genomic_DNA"/>
</dbReference>
<evidence type="ECO:0000313" key="3">
    <source>
        <dbReference type="Proteomes" id="UP000294853"/>
    </source>
</evidence>
<dbReference type="KEGG" id="nsn:EXE58_14070"/>
<feature type="transmembrane region" description="Helical" evidence="1">
    <location>
        <begin position="52"/>
        <end position="74"/>
    </location>
</feature>
<keyword evidence="1" id="KW-0812">Transmembrane</keyword>
<dbReference type="AlphaFoldDB" id="A0A4P7IIG0"/>
<organism evidence="2 3">
    <name type="scientific">Nocardioides seonyuensis</name>
    <dbReference type="NCBI Taxonomy" id="2518371"/>
    <lineage>
        <taxon>Bacteria</taxon>
        <taxon>Bacillati</taxon>
        <taxon>Actinomycetota</taxon>
        <taxon>Actinomycetes</taxon>
        <taxon>Propionibacteriales</taxon>
        <taxon>Nocardioidaceae</taxon>
        <taxon>Nocardioides</taxon>
    </lineage>
</organism>
<sequence>MPHTAADRGGAAGRSAPPPLLTAASVVFVEAVLLLGLAVMESASLHGERLTMGLTTALFFLGGALGLGACARGLARRQRWGISPVIVAQLIALGLAWNLWEGQTKPFAAILAVLAVVVVAGLAHPASMAALEVEETWPDDPPGEPKT</sequence>
<evidence type="ECO:0000256" key="1">
    <source>
        <dbReference type="SAM" id="Phobius"/>
    </source>
</evidence>
<accession>A0A4P7IIG0</accession>
<keyword evidence="1" id="KW-0472">Membrane</keyword>
<feature type="transmembrane region" description="Helical" evidence="1">
    <location>
        <begin position="107"/>
        <end position="131"/>
    </location>
</feature>
<dbReference type="RefSeq" id="WP_135268466.1">
    <property type="nucleotide sequence ID" value="NZ_CP038436.1"/>
</dbReference>
<dbReference type="Proteomes" id="UP000294853">
    <property type="component" value="Chromosome"/>
</dbReference>
<feature type="transmembrane region" description="Helical" evidence="1">
    <location>
        <begin position="80"/>
        <end position="100"/>
    </location>
</feature>
<proteinExistence type="predicted"/>